<feature type="transmembrane region" description="Helical" evidence="1">
    <location>
        <begin position="35"/>
        <end position="60"/>
    </location>
</feature>
<evidence type="ECO:0000256" key="1">
    <source>
        <dbReference type="SAM" id="Phobius"/>
    </source>
</evidence>
<feature type="transmembrane region" description="Helical" evidence="1">
    <location>
        <begin position="95"/>
        <end position="122"/>
    </location>
</feature>
<comment type="caution">
    <text evidence="2">The sequence shown here is derived from an EMBL/GenBank/DDBJ whole genome shotgun (WGS) entry which is preliminary data.</text>
</comment>
<feature type="transmembrane region" description="Helical" evidence="1">
    <location>
        <begin position="128"/>
        <end position="150"/>
    </location>
</feature>
<reference evidence="2 3" key="1">
    <citation type="submission" date="2021-10" db="EMBL/GenBank/DDBJ databases">
        <title>Lutispora strain m25 sp. nov., a thermophilic, non-spore-forming bacterium isolated from a lab-scale methanogenic bioreactor digesting anaerobic sludge.</title>
        <authorList>
            <person name="El Houari A."/>
            <person name="Mcdonald J."/>
        </authorList>
    </citation>
    <scope>NUCLEOTIDE SEQUENCE [LARGE SCALE GENOMIC DNA]</scope>
    <source>
        <strain evidence="3">m25</strain>
    </source>
</reference>
<keyword evidence="1" id="KW-0472">Membrane</keyword>
<organism evidence="2 3">
    <name type="scientific">Lutispora saccharofermentans</name>
    <dbReference type="NCBI Taxonomy" id="3024236"/>
    <lineage>
        <taxon>Bacteria</taxon>
        <taxon>Bacillati</taxon>
        <taxon>Bacillota</taxon>
        <taxon>Clostridia</taxon>
        <taxon>Lutisporales</taxon>
        <taxon>Lutisporaceae</taxon>
        <taxon>Lutispora</taxon>
    </lineage>
</organism>
<sequence>MIRDILFFCFSLIPGAAHMSMGFFKRGVQLMVTTIGAFSLLISFNTEQLVAVVCLPLWFFSFFDGYNIRKQIAAGNTVKDEEVYSYDIFFNNKKYLGLGLLLLGLIGLINSLPNSLIISLFGVSSQNIYWMLRRSIVPLFLIIIGSYLLMKSRKK</sequence>
<keyword evidence="3" id="KW-1185">Reference proteome</keyword>
<accession>A0ABT1NJE4</accession>
<dbReference type="RefSeq" id="WP_255228889.1">
    <property type="nucleotide sequence ID" value="NZ_JAJEKE010000021.1"/>
</dbReference>
<keyword evidence="1" id="KW-1133">Transmembrane helix</keyword>
<evidence type="ECO:0000313" key="3">
    <source>
        <dbReference type="Proteomes" id="UP001651880"/>
    </source>
</evidence>
<dbReference type="EMBL" id="JAJEKE010000021">
    <property type="protein sequence ID" value="MCQ1531359.1"/>
    <property type="molecule type" value="Genomic_DNA"/>
</dbReference>
<evidence type="ECO:0000313" key="2">
    <source>
        <dbReference type="EMBL" id="MCQ1531359.1"/>
    </source>
</evidence>
<protein>
    <submittedName>
        <fullName evidence="2">Uncharacterized protein</fullName>
    </submittedName>
</protein>
<name>A0ABT1NJE4_9FIRM</name>
<dbReference type="Proteomes" id="UP001651880">
    <property type="component" value="Unassembled WGS sequence"/>
</dbReference>
<proteinExistence type="predicted"/>
<gene>
    <name evidence="2" type="ORF">LJD61_17695</name>
</gene>
<keyword evidence="1" id="KW-0812">Transmembrane</keyword>